<dbReference type="Proteomes" id="UP000515159">
    <property type="component" value="Chromosome 16"/>
</dbReference>
<name>A0A6P8PIB5_GEOSA</name>
<dbReference type="Pfam" id="PF13895">
    <property type="entry name" value="Ig_2"/>
    <property type="match status" value="2"/>
</dbReference>
<dbReference type="InterPro" id="IPR050412">
    <property type="entry name" value="Ig-like_Receptors_ImmuneReg"/>
</dbReference>
<evidence type="ECO:0000313" key="6">
    <source>
        <dbReference type="RefSeq" id="XP_033781150.1"/>
    </source>
</evidence>
<feature type="chain" id="PRO_5028349611" evidence="3">
    <location>
        <begin position="23"/>
        <end position="368"/>
    </location>
</feature>
<dbReference type="GO" id="GO:0002764">
    <property type="term" value="P:immune response-regulating signaling pathway"/>
    <property type="evidence" value="ECO:0007669"/>
    <property type="project" value="TreeGrafter"/>
</dbReference>
<dbReference type="FunCoup" id="A0A6P8PIB5">
    <property type="interactions" value="640"/>
</dbReference>
<feature type="domain" description="Ig-like" evidence="4">
    <location>
        <begin position="122"/>
        <end position="201"/>
    </location>
</feature>
<dbReference type="SMART" id="SM00409">
    <property type="entry name" value="IG"/>
    <property type="match status" value="3"/>
</dbReference>
<dbReference type="SUPFAM" id="SSF48726">
    <property type="entry name" value="Immunoglobulin"/>
    <property type="match status" value="3"/>
</dbReference>
<dbReference type="Gene3D" id="2.60.40.10">
    <property type="entry name" value="Immunoglobulins"/>
    <property type="match status" value="3"/>
</dbReference>
<dbReference type="InterPro" id="IPR003599">
    <property type="entry name" value="Ig_sub"/>
</dbReference>
<feature type="domain" description="Ig-like" evidence="4">
    <location>
        <begin position="207"/>
        <end position="284"/>
    </location>
</feature>
<dbReference type="RefSeq" id="XP_033781150.1">
    <property type="nucleotide sequence ID" value="XM_033925259.1"/>
</dbReference>
<dbReference type="PROSITE" id="PS50835">
    <property type="entry name" value="IG_LIKE"/>
    <property type="match status" value="2"/>
</dbReference>
<dbReference type="OrthoDB" id="6151406at2759"/>
<evidence type="ECO:0000313" key="5">
    <source>
        <dbReference type="Proteomes" id="UP000515159"/>
    </source>
</evidence>
<dbReference type="PROSITE" id="PS51257">
    <property type="entry name" value="PROKAR_LIPOPROTEIN"/>
    <property type="match status" value="1"/>
</dbReference>
<dbReference type="PANTHER" id="PTHR11738">
    <property type="entry name" value="MHC CLASS I NK CELL RECEPTOR"/>
    <property type="match status" value="1"/>
</dbReference>
<dbReference type="InterPro" id="IPR007110">
    <property type="entry name" value="Ig-like_dom"/>
</dbReference>
<feature type="signal peptide" evidence="3">
    <location>
        <begin position="1"/>
        <end position="22"/>
    </location>
</feature>
<keyword evidence="5" id="KW-1185">Reference proteome</keyword>
<gene>
    <name evidence="6" type="primary">A1BG</name>
</gene>
<keyword evidence="2" id="KW-0472">Membrane</keyword>
<dbReference type="PANTHER" id="PTHR11738:SF186">
    <property type="entry name" value="OSTEOCLAST-ASSOCIATED IMMUNOGLOBULIN-LIKE RECEPTOR"/>
    <property type="match status" value="1"/>
</dbReference>
<keyword evidence="2" id="KW-0812">Transmembrane</keyword>
<reference evidence="6" key="1">
    <citation type="submission" date="2025-08" db="UniProtKB">
        <authorList>
            <consortium name="RefSeq"/>
        </authorList>
    </citation>
    <scope>IDENTIFICATION</scope>
</reference>
<dbReference type="KEGG" id="gsh:117350727"/>
<dbReference type="InParanoid" id="A0A6P8PIB5"/>
<accession>A0A6P8PIB5</accession>
<evidence type="ECO:0000256" key="2">
    <source>
        <dbReference type="SAM" id="Phobius"/>
    </source>
</evidence>
<keyword evidence="3" id="KW-0732">Signal</keyword>
<evidence type="ECO:0000256" key="1">
    <source>
        <dbReference type="ARBA" id="ARBA00023157"/>
    </source>
</evidence>
<sequence length="368" mass="40979">MMRMIVTVLVCISASCLLTVEAVGISPSAPTLIFEQEQTVYIIGTDYVTLRCVAPSPSNVEKYVFYQDRVPRKDSSENVYNIEPVTKDKRGSYFCVYYTLDGNISQESAIRTLRVIERPPTPEISFMPQQAVYVRGEELSIVCTSSKAIPGEYYHFYMNGRRLTEAGGQPTDKHQIPALQEGNAGVYICQYGIVDSGRSISTLESAPKTLIVVDPLPAPRPSIRPSPAVVGQQAFVQCEAPGASTVNGYRFYKDGREITEPQGSTQDTYVLNRFSAADQGSYFCLYWRNLSGREIRSPESFRVLLESDGNILNSTLTTKEEPLQYPSVIKVYLIFFGGKLLVLLIALLAFGSCVIHQNRKIKAEKEVQ</sequence>
<protein>
    <submittedName>
        <fullName evidence="6">Alpha-1B-glycoprotein</fullName>
    </submittedName>
</protein>
<feature type="transmembrane region" description="Helical" evidence="2">
    <location>
        <begin position="331"/>
        <end position="355"/>
    </location>
</feature>
<dbReference type="InterPro" id="IPR013783">
    <property type="entry name" value="Ig-like_fold"/>
</dbReference>
<evidence type="ECO:0000259" key="4">
    <source>
        <dbReference type="PROSITE" id="PS50835"/>
    </source>
</evidence>
<dbReference type="InterPro" id="IPR036179">
    <property type="entry name" value="Ig-like_dom_sf"/>
</dbReference>
<organism evidence="5 6">
    <name type="scientific">Geotrypetes seraphini</name>
    <name type="common">Gaboon caecilian</name>
    <name type="synonym">Caecilia seraphini</name>
    <dbReference type="NCBI Taxonomy" id="260995"/>
    <lineage>
        <taxon>Eukaryota</taxon>
        <taxon>Metazoa</taxon>
        <taxon>Chordata</taxon>
        <taxon>Craniata</taxon>
        <taxon>Vertebrata</taxon>
        <taxon>Euteleostomi</taxon>
        <taxon>Amphibia</taxon>
        <taxon>Gymnophiona</taxon>
        <taxon>Geotrypetes</taxon>
    </lineage>
</organism>
<keyword evidence="2" id="KW-1133">Transmembrane helix</keyword>
<dbReference type="AlphaFoldDB" id="A0A6P8PIB5"/>
<evidence type="ECO:0000256" key="3">
    <source>
        <dbReference type="SAM" id="SignalP"/>
    </source>
</evidence>
<dbReference type="GeneID" id="117350727"/>
<keyword evidence="1" id="KW-1015">Disulfide bond</keyword>
<proteinExistence type="predicted"/>
<dbReference type="CTD" id="1"/>